<dbReference type="InterPro" id="IPR004655">
    <property type="entry name" value="FabH"/>
</dbReference>
<comment type="subcellular location">
    <subcellularLocation>
        <location evidence="9">Cytoplasm</location>
    </subcellularLocation>
</comment>
<feature type="active site" evidence="9">
    <location>
        <position position="128"/>
    </location>
</feature>
<dbReference type="EC" id="2.3.1.180" evidence="9"/>
<dbReference type="RefSeq" id="WP_344947137.1">
    <property type="nucleotide sequence ID" value="NZ_BAAAZG010000018.1"/>
</dbReference>
<evidence type="ECO:0000256" key="4">
    <source>
        <dbReference type="ARBA" id="ARBA00022679"/>
    </source>
</evidence>
<dbReference type="InterPro" id="IPR013751">
    <property type="entry name" value="ACP_syn_III_N"/>
</dbReference>
<keyword evidence="2 9" id="KW-0963">Cytoplasm</keyword>
<keyword evidence="7 9" id="KW-0275">Fatty acid biosynthesis</keyword>
<dbReference type="EMBL" id="BAAAZG010000018">
    <property type="protein sequence ID" value="GAA4072683.1"/>
    <property type="molecule type" value="Genomic_DNA"/>
</dbReference>
<feature type="active site" evidence="9">
    <location>
        <position position="253"/>
    </location>
</feature>
<dbReference type="NCBIfam" id="TIGR00747">
    <property type="entry name" value="fabH"/>
    <property type="match status" value="1"/>
</dbReference>
<comment type="similarity">
    <text evidence="1 9">Belongs to the thiolase-like superfamily. FabH family.</text>
</comment>
<keyword evidence="5 9" id="KW-0276">Fatty acid metabolism</keyword>
<evidence type="ECO:0000313" key="13">
    <source>
        <dbReference type="Proteomes" id="UP001500683"/>
    </source>
</evidence>
<comment type="pathway">
    <text evidence="9">Lipid metabolism; fatty acid biosynthesis.</text>
</comment>
<comment type="catalytic activity">
    <reaction evidence="9">
        <text>malonyl-[ACP] + acetyl-CoA + H(+) = 3-oxobutanoyl-[ACP] + CO2 + CoA</text>
        <dbReference type="Rhea" id="RHEA:12080"/>
        <dbReference type="Rhea" id="RHEA-COMP:9623"/>
        <dbReference type="Rhea" id="RHEA-COMP:9625"/>
        <dbReference type="ChEBI" id="CHEBI:15378"/>
        <dbReference type="ChEBI" id="CHEBI:16526"/>
        <dbReference type="ChEBI" id="CHEBI:57287"/>
        <dbReference type="ChEBI" id="CHEBI:57288"/>
        <dbReference type="ChEBI" id="CHEBI:78449"/>
        <dbReference type="ChEBI" id="CHEBI:78450"/>
        <dbReference type="EC" id="2.3.1.180"/>
    </reaction>
</comment>
<sequence length="327" mass="33680">MTAAYETPALRLPEVTPGARVVAFGDYQPARVVTNDELAEIVDTNDEWIRSRVGIAERRVAGPEETIADMAVQAGGKALAAGGVSPEDIDLVIVATCSTETPIPNQAATVAHRLGIKAPGAFDLNAACAGFCYALDTAASAVRTGSARNVLVIGAEKMSNWIDWNDRSTCIIFADGAGAAVVTGAAEPGVGPVVWGSAGDLADKIIVADRQSFIHQEGQAVFRWATTAVAPVALAACERAGVTPDQLAAVVPHQANLRIVEAIARRLKAVNAVVADDIVHSGNTSAASIPMALSRMIERGDVPSGAPALLVGFGAGLSYAAQVIQIP</sequence>
<dbReference type="NCBIfam" id="NF006829">
    <property type="entry name" value="PRK09352.1"/>
    <property type="match status" value="1"/>
</dbReference>
<evidence type="ECO:0000256" key="1">
    <source>
        <dbReference type="ARBA" id="ARBA00008642"/>
    </source>
</evidence>
<keyword evidence="6 9" id="KW-0443">Lipid metabolism</keyword>
<comment type="subunit">
    <text evidence="9">Homodimer.</text>
</comment>
<protein>
    <recommendedName>
        <fullName evidence="9">Beta-ketoacyl-[acyl-carrier-protein] synthase III</fullName>
        <shortName evidence="9">Beta-ketoacyl-ACP synthase III</shortName>
        <shortName evidence="9">KAS III</shortName>
        <ecNumber evidence="9">2.3.1.180</ecNumber>
    </recommendedName>
    <alternativeName>
        <fullName evidence="9">3-oxoacyl-[acyl-carrier-protein] synthase 3</fullName>
    </alternativeName>
    <alternativeName>
        <fullName evidence="9">3-oxoacyl-[acyl-carrier-protein] synthase III</fullName>
    </alternativeName>
</protein>
<dbReference type="PANTHER" id="PTHR34069">
    <property type="entry name" value="3-OXOACYL-[ACYL-CARRIER-PROTEIN] SYNTHASE 3"/>
    <property type="match status" value="1"/>
</dbReference>
<evidence type="ECO:0000256" key="9">
    <source>
        <dbReference type="HAMAP-Rule" id="MF_01815"/>
    </source>
</evidence>
<name>A0ABP7VR10_9ACTN</name>
<evidence type="ECO:0000259" key="11">
    <source>
        <dbReference type="Pfam" id="PF08545"/>
    </source>
</evidence>
<keyword evidence="8 9" id="KW-0012">Acyltransferase</keyword>
<proteinExistence type="inferred from homology"/>
<accession>A0ABP7VR10</accession>
<evidence type="ECO:0000256" key="6">
    <source>
        <dbReference type="ARBA" id="ARBA00023098"/>
    </source>
</evidence>
<comment type="domain">
    <text evidence="9">The last Arg residue of the ACP-binding site is essential for the weak association between ACP/AcpP and FabH.</text>
</comment>
<dbReference type="Pfam" id="PF08541">
    <property type="entry name" value="ACP_syn_III_C"/>
    <property type="match status" value="1"/>
</dbReference>
<evidence type="ECO:0000259" key="10">
    <source>
        <dbReference type="Pfam" id="PF08541"/>
    </source>
</evidence>
<evidence type="ECO:0000256" key="8">
    <source>
        <dbReference type="ARBA" id="ARBA00023315"/>
    </source>
</evidence>
<dbReference type="Proteomes" id="UP001500683">
    <property type="component" value="Unassembled WGS sequence"/>
</dbReference>
<organism evidence="12 13">
    <name type="scientific">Actinomadura miaoliensis</name>
    <dbReference type="NCBI Taxonomy" id="430685"/>
    <lineage>
        <taxon>Bacteria</taxon>
        <taxon>Bacillati</taxon>
        <taxon>Actinomycetota</taxon>
        <taxon>Actinomycetes</taxon>
        <taxon>Streptosporangiales</taxon>
        <taxon>Thermomonosporaceae</taxon>
        <taxon>Actinomadura</taxon>
    </lineage>
</organism>
<feature type="region of interest" description="ACP-binding" evidence="9">
    <location>
        <begin position="254"/>
        <end position="258"/>
    </location>
</feature>
<dbReference type="HAMAP" id="MF_01815">
    <property type="entry name" value="FabH"/>
    <property type="match status" value="1"/>
</dbReference>
<keyword evidence="9" id="KW-0511">Multifunctional enzyme</keyword>
<dbReference type="SUPFAM" id="SSF53901">
    <property type="entry name" value="Thiolase-like"/>
    <property type="match status" value="1"/>
</dbReference>
<feature type="domain" description="Beta-ketoacyl-[acyl-carrier-protein] synthase III N-terminal" evidence="11">
    <location>
        <begin position="122"/>
        <end position="199"/>
    </location>
</feature>
<evidence type="ECO:0000256" key="7">
    <source>
        <dbReference type="ARBA" id="ARBA00023160"/>
    </source>
</evidence>
<reference evidence="13" key="1">
    <citation type="journal article" date="2019" name="Int. J. Syst. Evol. Microbiol.">
        <title>The Global Catalogue of Microorganisms (GCM) 10K type strain sequencing project: providing services to taxonomists for standard genome sequencing and annotation.</title>
        <authorList>
            <consortium name="The Broad Institute Genomics Platform"/>
            <consortium name="The Broad Institute Genome Sequencing Center for Infectious Disease"/>
            <person name="Wu L."/>
            <person name="Ma J."/>
        </authorList>
    </citation>
    <scope>NUCLEOTIDE SEQUENCE [LARGE SCALE GENOMIC DNA]</scope>
    <source>
        <strain evidence="13">JCM 16702</strain>
    </source>
</reference>
<dbReference type="InterPro" id="IPR016039">
    <property type="entry name" value="Thiolase-like"/>
</dbReference>
<evidence type="ECO:0000256" key="5">
    <source>
        <dbReference type="ARBA" id="ARBA00022832"/>
    </source>
</evidence>
<gene>
    <name evidence="9" type="primary">fabH</name>
    <name evidence="12" type="ORF">GCM10022214_31200</name>
</gene>
<keyword evidence="13" id="KW-1185">Reference proteome</keyword>
<keyword evidence="3 9" id="KW-0444">Lipid biosynthesis</keyword>
<dbReference type="CDD" id="cd00830">
    <property type="entry name" value="KAS_III"/>
    <property type="match status" value="1"/>
</dbReference>
<evidence type="ECO:0000256" key="3">
    <source>
        <dbReference type="ARBA" id="ARBA00022516"/>
    </source>
</evidence>
<evidence type="ECO:0000313" key="12">
    <source>
        <dbReference type="EMBL" id="GAA4072683.1"/>
    </source>
</evidence>
<comment type="function">
    <text evidence="9">Catalyzes the condensation reaction of fatty acid synthesis by the addition to an acyl acceptor of two carbons from malonyl-ACP. Catalyzes the first condensation reaction which initiates fatty acid synthesis and may therefore play a role in governing the total rate of fatty acid production. Possesses both acetoacetyl-ACP synthase and acetyl transacylase activities. Its substrate specificity determines the biosynthesis of branched-chain and/or straight-chain of fatty acids.</text>
</comment>
<feature type="active site" evidence="9">
    <location>
        <position position="283"/>
    </location>
</feature>
<keyword evidence="4 9" id="KW-0808">Transferase</keyword>
<dbReference type="InterPro" id="IPR013747">
    <property type="entry name" value="ACP_syn_III_C"/>
</dbReference>
<feature type="domain" description="Beta-ketoacyl-[acyl-carrier-protein] synthase III C-terminal" evidence="10">
    <location>
        <begin position="237"/>
        <end position="326"/>
    </location>
</feature>
<dbReference type="Gene3D" id="3.40.47.10">
    <property type="match status" value="1"/>
</dbReference>
<dbReference type="PANTHER" id="PTHR34069:SF2">
    <property type="entry name" value="BETA-KETOACYL-[ACYL-CARRIER-PROTEIN] SYNTHASE III"/>
    <property type="match status" value="1"/>
</dbReference>
<comment type="caution">
    <text evidence="12">The sequence shown here is derived from an EMBL/GenBank/DDBJ whole genome shotgun (WGS) entry which is preliminary data.</text>
</comment>
<evidence type="ECO:0000256" key="2">
    <source>
        <dbReference type="ARBA" id="ARBA00022490"/>
    </source>
</evidence>
<dbReference type="Pfam" id="PF08545">
    <property type="entry name" value="ACP_syn_III"/>
    <property type="match status" value="1"/>
</dbReference>